<dbReference type="InterPro" id="IPR016024">
    <property type="entry name" value="ARM-type_fold"/>
</dbReference>
<protein>
    <submittedName>
        <fullName evidence="1">Uncharacterized protein</fullName>
    </submittedName>
</protein>
<evidence type="ECO:0000313" key="2">
    <source>
        <dbReference type="Proteomes" id="UP000717585"/>
    </source>
</evidence>
<reference evidence="1" key="1">
    <citation type="submission" date="2021-05" db="EMBL/GenBank/DDBJ databases">
        <title>A free-living protist that lacks canonical eukaryotic 1 DNA replication and segregation systems.</title>
        <authorList>
            <person name="Salas-Leiva D.E."/>
            <person name="Tromer E.C."/>
            <person name="Curtis B.A."/>
            <person name="Jerlstrom-Hultqvist J."/>
            <person name="Kolisko M."/>
            <person name="Yi Z."/>
            <person name="Salas-Leiva J.S."/>
            <person name="Gallot-Lavallee L."/>
            <person name="Kops G.J.P.L."/>
            <person name="Archibald J.M."/>
            <person name="Simpson A.G.B."/>
            <person name="Roger A.J."/>
        </authorList>
    </citation>
    <scope>NUCLEOTIDE SEQUENCE</scope>
    <source>
        <strain evidence="1">BICM</strain>
    </source>
</reference>
<accession>A0A8J6E346</accession>
<dbReference type="EMBL" id="JAHDYR010000011">
    <property type="protein sequence ID" value="KAG9395468.1"/>
    <property type="molecule type" value="Genomic_DNA"/>
</dbReference>
<sequence>MPDWKQAIDIIESFSGISSGEELVPGDGFLKHSPEDPENLLVTIDHIIETFIALAPNDIDTLVRHGTFMRFLLRLLHLPMVDESVQYATLYLVTAISHHCSFIVYPELAAVFARFLARGNSLLQSRVLSCIMELVDASDDFCDILLSQDDIISTCMDIITRSSATMASPLRVSALCVCVQILRRPTSRSFLLRRFPDAMTNLSRYATKLYAAGLLGGQYDVSGLLLEALALASEETALPASPTWLPVLSGLLDTEDPNDQLRALILVRSHSMSAPGMLSDPSAAPLLAVICSLASPFVPSDTSLLALSILASVASEGELPSALTSSDLLSNLLAIIRNPPTAVHAERASVMLQAVASTDGFMDSIDQVGDLFDHLKHFAESSSGETRRASLTILGQLAADPANVPALVDADLLSVVTKLLGGTPTIATVAIRILLSISKIDAYCPAIVDAGVLGKVASLLDTTQPALAAALVSLLLNLASVASLRHSIADTAPVLDFVSRILAADVPSADSDSAPQLTATSLLWHLSCDVSALSAIRAHPTILPDTMLMCLRAECRHPAYHAGLVSVLANMSSPEYMRESVLVRRPVLLAVTQLVDKIMWSSAPTYAKAMCKPVRTLLANMTSSHATAVVQTVGGRVPHVLSFLLNSGDPDTTLAALRMLHNITGPVQSDVLAAVAGAIVEYNQKAAFFVEMLDTFVEGCLPGTEEALLSVIRNLSKVVALRTQLCETPGLLNVITNAIHSAPSTNPAIFGLDALCKFAFVPACRTVLVPHTALLPVLGQALLSGELSAVLPAATTLWCLSLQPEARPVLVRADVITPTLIALDRLRAAENIPAVVRAAEGLLSTLWDLSMEPSSHRIFAQATIALPPALAWAMSLGTPKVIRAAVSLLSHLSSSRELHTALCTGPAFVPMVHMLVLVGHCISPAEGAGLTGFDLDPDVLDNIHQALEVLDPSMVTSILIPLSNTLANLSAREEAAQAMGTPPVIRELLAVLLASTNDTLIHTAAVTVHNVASSPHRLSIAMDPALVAAIIKRLGAPGVPDTTCGPLARSLPSISYQTETHERLATTEGFIDTCLGLMRVGGDSEHLHIAGATTLWNLSASASVHQIIVAHAGLLETVEQVLRTAASAAPQQSMSARDVLTAARAPMTAEDDGHAPPSVVASLSMLSNLSTSSQHRLAIVARPVLLESLVSMLHHPSKQVRALARQCTSRLFDSGSGGTLLPYLESLVRGMRG</sequence>
<dbReference type="SUPFAM" id="SSF48371">
    <property type="entry name" value="ARM repeat"/>
    <property type="match status" value="4"/>
</dbReference>
<name>A0A8J6E346_9EUKA</name>
<comment type="caution">
    <text evidence="1">The sequence shown here is derived from an EMBL/GenBank/DDBJ whole genome shotgun (WGS) entry which is preliminary data.</text>
</comment>
<dbReference type="Gene3D" id="1.25.10.10">
    <property type="entry name" value="Leucine-rich Repeat Variant"/>
    <property type="match status" value="4"/>
</dbReference>
<organism evidence="1 2">
    <name type="scientific">Carpediemonas membranifera</name>
    <dbReference type="NCBI Taxonomy" id="201153"/>
    <lineage>
        <taxon>Eukaryota</taxon>
        <taxon>Metamonada</taxon>
        <taxon>Carpediemonas-like organisms</taxon>
        <taxon>Carpediemonas</taxon>
    </lineage>
</organism>
<dbReference type="PANTHER" id="PTHR15599:SF1">
    <property type="entry name" value="RADIAL SPOKE HEAD 14 HOMOLOG"/>
    <property type="match status" value="1"/>
</dbReference>
<dbReference type="Proteomes" id="UP000717585">
    <property type="component" value="Unassembled WGS sequence"/>
</dbReference>
<gene>
    <name evidence="1" type="ORF">J8273_3035</name>
</gene>
<keyword evidence="2" id="KW-1185">Reference proteome</keyword>
<dbReference type="PANTHER" id="PTHR15599">
    <property type="entry name" value="RTDR1"/>
    <property type="match status" value="1"/>
</dbReference>
<dbReference type="InterPro" id="IPR000225">
    <property type="entry name" value="Armadillo"/>
</dbReference>
<dbReference type="InterPro" id="IPR042856">
    <property type="entry name" value="RSP14"/>
</dbReference>
<evidence type="ECO:0000313" key="1">
    <source>
        <dbReference type="EMBL" id="KAG9395468.1"/>
    </source>
</evidence>
<dbReference type="SMART" id="SM00185">
    <property type="entry name" value="ARM"/>
    <property type="match status" value="9"/>
</dbReference>
<dbReference type="AlphaFoldDB" id="A0A8J6E346"/>
<proteinExistence type="predicted"/>
<dbReference type="InterPro" id="IPR011989">
    <property type="entry name" value="ARM-like"/>
</dbReference>